<accession>A0A0D2MZ27</accession>
<keyword evidence="3" id="KW-1185">Reference proteome</keyword>
<dbReference type="KEGG" id="mng:MNEG_8556"/>
<gene>
    <name evidence="2" type="ORF">MNEG_8556</name>
</gene>
<evidence type="ECO:0000313" key="2">
    <source>
        <dbReference type="EMBL" id="KIY99405.1"/>
    </source>
</evidence>
<evidence type="ECO:0000313" key="3">
    <source>
        <dbReference type="Proteomes" id="UP000054498"/>
    </source>
</evidence>
<dbReference type="AlphaFoldDB" id="A0A0D2MZ27"/>
<protein>
    <submittedName>
        <fullName evidence="2">Uncharacterized protein</fullName>
    </submittedName>
</protein>
<dbReference type="EMBL" id="KK101857">
    <property type="protein sequence ID" value="KIY99405.1"/>
    <property type="molecule type" value="Genomic_DNA"/>
</dbReference>
<dbReference type="RefSeq" id="XP_013898425.1">
    <property type="nucleotide sequence ID" value="XM_014042971.1"/>
</dbReference>
<feature type="coiled-coil region" evidence="1">
    <location>
        <begin position="42"/>
        <end position="104"/>
    </location>
</feature>
<organism evidence="2 3">
    <name type="scientific">Monoraphidium neglectum</name>
    <dbReference type="NCBI Taxonomy" id="145388"/>
    <lineage>
        <taxon>Eukaryota</taxon>
        <taxon>Viridiplantae</taxon>
        <taxon>Chlorophyta</taxon>
        <taxon>core chlorophytes</taxon>
        <taxon>Chlorophyceae</taxon>
        <taxon>CS clade</taxon>
        <taxon>Sphaeropleales</taxon>
        <taxon>Selenastraceae</taxon>
        <taxon>Monoraphidium</taxon>
    </lineage>
</organism>
<keyword evidence="1" id="KW-0175">Coiled coil</keyword>
<proteinExistence type="predicted"/>
<evidence type="ECO:0000256" key="1">
    <source>
        <dbReference type="SAM" id="Coils"/>
    </source>
</evidence>
<sequence>MDQGNNMATGRDAWRSTRQMLHDLEQQVLERNMDCQGLLQEINARKADLAAAVQERDQMKEQTLQLLMSRDTAHNTQKQLDQQLEEAAQEAQQLAQQLSLVQAKEEESRARAQEARDFVAQHLKEHTAFMTGGHEAAVADLERLSRQVAARQAGRAAASDGAAGQAAGRAENGGCTLAGGGFSVGPSILPKDWLDEAAEGIAKDERAAFEEGAAGSV</sequence>
<dbReference type="GeneID" id="25741432"/>
<dbReference type="Proteomes" id="UP000054498">
    <property type="component" value="Unassembled WGS sequence"/>
</dbReference>
<name>A0A0D2MZ27_9CHLO</name>
<reference evidence="2 3" key="1">
    <citation type="journal article" date="2013" name="BMC Genomics">
        <title>Reconstruction of the lipid metabolism for the microalga Monoraphidium neglectum from its genome sequence reveals characteristics suitable for biofuel production.</title>
        <authorList>
            <person name="Bogen C."/>
            <person name="Al-Dilaimi A."/>
            <person name="Albersmeier A."/>
            <person name="Wichmann J."/>
            <person name="Grundmann M."/>
            <person name="Rupp O."/>
            <person name="Lauersen K.J."/>
            <person name="Blifernez-Klassen O."/>
            <person name="Kalinowski J."/>
            <person name="Goesmann A."/>
            <person name="Mussgnug J.H."/>
            <person name="Kruse O."/>
        </authorList>
    </citation>
    <scope>NUCLEOTIDE SEQUENCE [LARGE SCALE GENOMIC DNA]</scope>
    <source>
        <strain evidence="2 3">SAG 48.87</strain>
    </source>
</reference>